<sequence>PQLTTGPGGRPEADGKEVLEPEMFVVMNRFTVKEGKEQEFEQRWATRESKLLEQEGFRFFHLMRHDQTPDDAVNYISMSAWESRADFDRWWSGKSFSNMAQVQGSLLDRPLTRYFYQAKLVLESEQGP</sequence>
<comment type="caution">
    <text evidence="2">The sequence shown here is derived from an EMBL/GenBank/DDBJ whole genome shotgun (WGS) entry which is preliminary data.</text>
</comment>
<proteinExistence type="predicted"/>
<dbReference type="InterPro" id="IPR007138">
    <property type="entry name" value="ABM_dom"/>
</dbReference>
<feature type="non-terminal residue" evidence="2">
    <location>
        <position position="1"/>
    </location>
</feature>
<dbReference type="PANTHER" id="PTHR34474">
    <property type="entry name" value="SIGNAL TRANSDUCTION PROTEIN TRAP"/>
    <property type="match status" value="1"/>
</dbReference>
<protein>
    <recommendedName>
        <fullName evidence="1">ABM domain-containing protein</fullName>
    </recommendedName>
</protein>
<organism evidence="2 3">
    <name type="scientific">Polarella glacialis</name>
    <name type="common">Dinoflagellate</name>
    <dbReference type="NCBI Taxonomy" id="89957"/>
    <lineage>
        <taxon>Eukaryota</taxon>
        <taxon>Sar</taxon>
        <taxon>Alveolata</taxon>
        <taxon>Dinophyceae</taxon>
        <taxon>Suessiales</taxon>
        <taxon>Suessiaceae</taxon>
        <taxon>Polarella</taxon>
    </lineage>
</organism>
<dbReference type="PROSITE" id="PS51725">
    <property type="entry name" value="ABM"/>
    <property type="match status" value="1"/>
</dbReference>
<dbReference type="SUPFAM" id="SSF54909">
    <property type="entry name" value="Dimeric alpha+beta barrel"/>
    <property type="match status" value="1"/>
</dbReference>
<dbReference type="EMBL" id="CAJNNV010017246">
    <property type="protein sequence ID" value="CAE8605011.1"/>
    <property type="molecule type" value="Genomic_DNA"/>
</dbReference>
<gene>
    <name evidence="2" type="ORF">PGLA1383_LOCUS23146</name>
</gene>
<dbReference type="InterPro" id="IPR050404">
    <property type="entry name" value="Heme-degrading_MO"/>
</dbReference>
<dbReference type="PANTHER" id="PTHR34474:SF2">
    <property type="entry name" value="SIGNAL TRANSDUCTION PROTEIN TRAP"/>
    <property type="match status" value="1"/>
</dbReference>
<dbReference type="InterPro" id="IPR011008">
    <property type="entry name" value="Dimeric_a/b-barrel"/>
</dbReference>
<dbReference type="Gene3D" id="3.30.70.100">
    <property type="match status" value="1"/>
</dbReference>
<dbReference type="AlphaFoldDB" id="A0A813EYL5"/>
<dbReference type="OrthoDB" id="427604at2759"/>
<feature type="domain" description="ABM" evidence="1">
    <location>
        <begin position="24"/>
        <end position="115"/>
    </location>
</feature>
<dbReference type="Proteomes" id="UP000654075">
    <property type="component" value="Unassembled WGS sequence"/>
</dbReference>
<dbReference type="OMA" id="MSAWESR"/>
<evidence type="ECO:0000313" key="2">
    <source>
        <dbReference type="EMBL" id="CAE8605011.1"/>
    </source>
</evidence>
<reference evidence="2" key="1">
    <citation type="submission" date="2021-02" db="EMBL/GenBank/DDBJ databases">
        <authorList>
            <person name="Dougan E. K."/>
            <person name="Rhodes N."/>
            <person name="Thang M."/>
            <person name="Chan C."/>
        </authorList>
    </citation>
    <scope>NUCLEOTIDE SEQUENCE</scope>
</reference>
<dbReference type="Pfam" id="PF03992">
    <property type="entry name" value="ABM"/>
    <property type="match status" value="1"/>
</dbReference>
<keyword evidence="3" id="KW-1185">Reference proteome</keyword>
<evidence type="ECO:0000313" key="3">
    <source>
        <dbReference type="Proteomes" id="UP000654075"/>
    </source>
</evidence>
<evidence type="ECO:0000259" key="1">
    <source>
        <dbReference type="PROSITE" id="PS51725"/>
    </source>
</evidence>
<name>A0A813EYL5_POLGL</name>
<accession>A0A813EYL5</accession>